<evidence type="ECO:0000313" key="2">
    <source>
        <dbReference type="EMBL" id="GIQ89840.1"/>
    </source>
</evidence>
<gene>
    <name evidence="2" type="ORF">KIPB_012428</name>
</gene>
<feature type="transmembrane region" description="Helical" evidence="1">
    <location>
        <begin position="49"/>
        <end position="73"/>
    </location>
</feature>
<keyword evidence="3" id="KW-1185">Reference proteome</keyword>
<protein>
    <submittedName>
        <fullName evidence="2">Uncharacterized protein</fullName>
    </submittedName>
</protein>
<comment type="caution">
    <text evidence="2">The sequence shown here is derived from an EMBL/GenBank/DDBJ whole genome shotgun (WGS) entry which is preliminary data.</text>
</comment>
<dbReference type="AlphaFoldDB" id="A0A9K3D7G8"/>
<proteinExistence type="predicted"/>
<name>A0A9K3D7G8_9EUKA</name>
<organism evidence="2 3">
    <name type="scientific">Kipferlia bialata</name>
    <dbReference type="NCBI Taxonomy" id="797122"/>
    <lineage>
        <taxon>Eukaryota</taxon>
        <taxon>Metamonada</taxon>
        <taxon>Carpediemonas-like organisms</taxon>
        <taxon>Kipferlia</taxon>
    </lineage>
</organism>
<dbReference type="Proteomes" id="UP000265618">
    <property type="component" value="Unassembled WGS sequence"/>
</dbReference>
<accession>A0A9K3D7G8</accession>
<evidence type="ECO:0000256" key="1">
    <source>
        <dbReference type="SAM" id="Phobius"/>
    </source>
</evidence>
<feature type="transmembrane region" description="Helical" evidence="1">
    <location>
        <begin position="16"/>
        <end position="37"/>
    </location>
</feature>
<keyword evidence="1" id="KW-0812">Transmembrane</keyword>
<keyword evidence="1" id="KW-0472">Membrane</keyword>
<reference evidence="2 3" key="1">
    <citation type="journal article" date="2018" name="PLoS ONE">
        <title>The draft genome of Kipferlia bialata reveals reductive genome evolution in fornicate parasites.</title>
        <authorList>
            <person name="Tanifuji G."/>
            <person name="Takabayashi S."/>
            <person name="Kume K."/>
            <person name="Takagi M."/>
            <person name="Nakayama T."/>
            <person name="Kamikawa R."/>
            <person name="Inagaki Y."/>
            <person name="Hashimoto T."/>
        </authorList>
    </citation>
    <scope>NUCLEOTIDE SEQUENCE [LARGE SCALE GENOMIC DNA]</scope>
    <source>
        <strain evidence="2">NY0173</strain>
    </source>
</reference>
<dbReference type="EMBL" id="BDIP01005488">
    <property type="protein sequence ID" value="GIQ89840.1"/>
    <property type="molecule type" value="Genomic_DNA"/>
</dbReference>
<keyword evidence="1" id="KW-1133">Transmembrane helix</keyword>
<feature type="non-terminal residue" evidence="2">
    <location>
        <position position="108"/>
    </location>
</feature>
<evidence type="ECO:0000313" key="3">
    <source>
        <dbReference type="Proteomes" id="UP000265618"/>
    </source>
</evidence>
<sequence>MLFILFVDSLLPRLLLIARGICIALLLVSFGIMIASTRQMRKRTPGFSGVYAVGSMSAVILMYIIIAAANAIYNGKILTYDPVELFEDLKILCGVTLRVTSVAYNNTY</sequence>